<dbReference type="OrthoDB" id="5804280at2759"/>
<feature type="chain" id="PRO_5040140030" evidence="2">
    <location>
        <begin position="20"/>
        <end position="122"/>
    </location>
</feature>
<keyword evidence="4" id="KW-1185">Reference proteome</keyword>
<name>A0A9P1IR06_9PELO</name>
<evidence type="ECO:0000313" key="4">
    <source>
        <dbReference type="Proteomes" id="UP001152747"/>
    </source>
</evidence>
<gene>
    <name evidence="3" type="ORF">CAMP_LOCUS11798</name>
</gene>
<dbReference type="AlphaFoldDB" id="A0A9P1IR06"/>
<evidence type="ECO:0000256" key="1">
    <source>
        <dbReference type="SAM" id="MobiDB-lite"/>
    </source>
</evidence>
<proteinExistence type="predicted"/>
<evidence type="ECO:0000256" key="2">
    <source>
        <dbReference type="SAM" id="SignalP"/>
    </source>
</evidence>
<sequence>MSTSTAIFTFFLVISLVSANIRYRRNSYGDELVTPSGGGAPPPPQYISEVAAATVAPQGGGAQTGIMSSGYRAKRDAQNGYGDESVTPSAGESSHPVMAVESSAVHVDQAGGSSSSVHSSGY</sequence>
<dbReference type="PANTHER" id="PTHR36514">
    <property type="entry name" value="PROTEIN CBG00436"/>
    <property type="match status" value="1"/>
</dbReference>
<dbReference type="PANTHER" id="PTHR36514:SF3">
    <property type="entry name" value="ASCARIS SUUM EPICUTICLIN PROTEIN RELATED"/>
    <property type="match status" value="1"/>
</dbReference>
<keyword evidence="2" id="KW-0732">Signal</keyword>
<reference evidence="3" key="1">
    <citation type="submission" date="2022-11" db="EMBL/GenBank/DDBJ databases">
        <authorList>
            <person name="Kikuchi T."/>
        </authorList>
    </citation>
    <scope>NUCLEOTIDE SEQUENCE</scope>
    <source>
        <strain evidence="3">PS1010</strain>
    </source>
</reference>
<feature type="signal peptide" evidence="2">
    <location>
        <begin position="1"/>
        <end position="19"/>
    </location>
</feature>
<organism evidence="3 4">
    <name type="scientific">Caenorhabditis angaria</name>
    <dbReference type="NCBI Taxonomy" id="860376"/>
    <lineage>
        <taxon>Eukaryota</taxon>
        <taxon>Metazoa</taxon>
        <taxon>Ecdysozoa</taxon>
        <taxon>Nematoda</taxon>
        <taxon>Chromadorea</taxon>
        <taxon>Rhabditida</taxon>
        <taxon>Rhabditina</taxon>
        <taxon>Rhabditomorpha</taxon>
        <taxon>Rhabditoidea</taxon>
        <taxon>Rhabditidae</taxon>
        <taxon>Peloderinae</taxon>
        <taxon>Caenorhabditis</taxon>
    </lineage>
</organism>
<dbReference type="EMBL" id="CANHGI010000004">
    <property type="protein sequence ID" value="CAI5449161.1"/>
    <property type="molecule type" value="Genomic_DNA"/>
</dbReference>
<accession>A0A9P1IR06</accession>
<feature type="compositionally biased region" description="Low complexity" evidence="1">
    <location>
        <begin position="111"/>
        <end position="122"/>
    </location>
</feature>
<evidence type="ECO:0000313" key="3">
    <source>
        <dbReference type="EMBL" id="CAI5449161.1"/>
    </source>
</evidence>
<feature type="region of interest" description="Disordered" evidence="1">
    <location>
        <begin position="63"/>
        <end position="122"/>
    </location>
</feature>
<comment type="caution">
    <text evidence="3">The sequence shown here is derived from an EMBL/GenBank/DDBJ whole genome shotgun (WGS) entry which is preliminary data.</text>
</comment>
<dbReference type="Proteomes" id="UP001152747">
    <property type="component" value="Unassembled WGS sequence"/>
</dbReference>
<protein>
    <submittedName>
        <fullName evidence="3">Uncharacterized protein</fullName>
    </submittedName>
</protein>